<dbReference type="AlphaFoldDB" id="A0A1X7KMU5"/>
<dbReference type="EMBL" id="FXAW01000006">
    <property type="protein sequence ID" value="SMG42037.1"/>
    <property type="molecule type" value="Genomic_DNA"/>
</dbReference>
<protein>
    <submittedName>
        <fullName evidence="2">Uncharacterized protein</fullName>
    </submittedName>
</protein>
<organism evidence="2 3">
    <name type="scientific">Marivirga sericea</name>
    <dbReference type="NCBI Taxonomy" id="1028"/>
    <lineage>
        <taxon>Bacteria</taxon>
        <taxon>Pseudomonadati</taxon>
        <taxon>Bacteroidota</taxon>
        <taxon>Cytophagia</taxon>
        <taxon>Cytophagales</taxon>
        <taxon>Marivirgaceae</taxon>
        <taxon>Marivirga</taxon>
    </lineage>
</organism>
<evidence type="ECO:0000313" key="3">
    <source>
        <dbReference type="Proteomes" id="UP000193804"/>
    </source>
</evidence>
<dbReference type="RefSeq" id="WP_085518019.1">
    <property type="nucleotide sequence ID" value="NZ_FXAW01000006.1"/>
</dbReference>
<sequence length="292" mass="32620">MKRTALVLFLLVSSTTVQSQSKEFRNQRAQLAAFNIGFNGLIGGVGGLINNNGKKSGFQAFTKGFYQGAIGGAVSHVGLSLTHQVQKQRNISYAWPARLVNAVGSSIIQNAAEGQRMFERMHLNLYITRLEYYPYENKFRGRLFTSSIYGILVVGKNAKLDLKRSLQTGIFYFESNQNFTSSIGTGGATGQVSSIGMSSDFSDDTFYSIYAHEVAHILQFDRMVGANALLYSFDQNLKSKNTIYKKLSKYIYFDLNGPIFFLAYRGAGPTHNCNFFEQEAENYSNRVAYKCN</sequence>
<gene>
    <name evidence="2" type="ORF">SAMN05661096_02855</name>
</gene>
<accession>A0A1X7KMU5</accession>
<reference evidence="3" key="1">
    <citation type="submission" date="2017-04" db="EMBL/GenBank/DDBJ databases">
        <authorList>
            <person name="Varghese N."/>
            <person name="Submissions S."/>
        </authorList>
    </citation>
    <scope>NUCLEOTIDE SEQUENCE [LARGE SCALE GENOMIC DNA]</scope>
    <source>
        <strain evidence="3">DSM 4125</strain>
    </source>
</reference>
<feature type="signal peptide" evidence="1">
    <location>
        <begin position="1"/>
        <end position="19"/>
    </location>
</feature>
<name>A0A1X7KMU5_9BACT</name>
<dbReference type="Proteomes" id="UP000193804">
    <property type="component" value="Unassembled WGS sequence"/>
</dbReference>
<proteinExistence type="predicted"/>
<dbReference type="OrthoDB" id="1438469at2"/>
<evidence type="ECO:0000313" key="2">
    <source>
        <dbReference type="EMBL" id="SMG42037.1"/>
    </source>
</evidence>
<feature type="chain" id="PRO_5013298993" evidence="1">
    <location>
        <begin position="20"/>
        <end position="292"/>
    </location>
</feature>
<dbReference type="STRING" id="1028.SAMN05661096_02855"/>
<keyword evidence="1" id="KW-0732">Signal</keyword>
<evidence type="ECO:0000256" key="1">
    <source>
        <dbReference type="SAM" id="SignalP"/>
    </source>
</evidence>
<keyword evidence="3" id="KW-1185">Reference proteome</keyword>